<keyword evidence="5" id="KW-0443">Lipid metabolism</keyword>
<dbReference type="Pfam" id="PF00132">
    <property type="entry name" value="Hexapep"/>
    <property type="match status" value="1"/>
</dbReference>
<feature type="domain" description="UDP N-acetylglucosamine O-acyltransferase C-terminal" evidence="7">
    <location>
        <begin position="173"/>
        <end position="254"/>
    </location>
</feature>
<dbReference type="EMBL" id="FNGS01000003">
    <property type="protein sequence ID" value="SDL85144.1"/>
    <property type="molecule type" value="Genomic_DNA"/>
</dbReference>
<reference evidence="9 10" key="1">
    <citation type="submission" date="2016-10" db="EMBL/GenBank/DDBJ databases">
        <authorList>
            <person name="de Groot N.N."/>
        </authorList>
    </citation>
    <scope>NUCLEOTIDE SEQUENCE [LARGE SCALE GENOMIC DNA]</scope>
    <source>
        <strain evidence="9 10">DSM 21668</strain>
    </source>
</reference>
<accession>A0A1G9NFH2</accession>
<dbReference type="GO" id="GO:0009245">
    <property type="term" value="P:lipid A biosynthetic process"/>
    <property type="evidence" value="ECO:0007669"/>
    <property type="project" value="UniProtKB-KW"/>
</dbReference>
<keyword evidence="10" id="KW-1185">Reference proteome</keyword>
<dbReference type="GO" id="GO:0008780">
    <property type="term" value="F:acyl-[acyl-carrier-protein]-UDP-N-acetylglucosamine O-acyltransferase activity"/>
    <property type="evidence" value="ECO:0007669"/>
    <property type="project" value="InterPro"/>
</dbReference>
<protein>
    <submittedName>
        <fullName evidence="9">Acyl-[acyl-carrier-protein]--UDP-N-acetylglucosamine O-acyltransferase</fullName>
    </submittedName>
</protein>
<evidence type="ECO:0000256" key="3">
    <source>
        <dbReference type="ARBA" id="ARBA00022556"/>
    </source>
</evidence>
<feature type="domain" description="Mannose-1-phosphate guanyltransferase C-terminal" evidence="8">
    <location>
        <begin position="3"/>
        <end position="101"/>
    </location>
</feature>
<dbReference type="Proteomes" id="UP000198901">
    <property type="component" value="Unassembled WGS sequence"/>
</dbReference>
<evidence type="ECO:0000259" key="7">
    <source>
        <dbReference type="Pfam" id="PF13720"/>
    </source>
</evidence>
<dbReference type="InterPro" id="IPR056729">
    <property type="entry name" value="GMPPB_C"/>
</dbReference>
<dbReference type="OrthoDB" id="9807278at2"/>
<dbReference type="AlphaFoldDB" id="A0A1G9NFH2"/>
<evidence type="ECO:0000313" key="9">
    <source>
        <dbReference type="EMBL" id="SDL85144.1"/>
    </source>
</evidence>
<dbReference type="Pfam" id="PF13720">
    <property type="entry name" value="Acetyltransf_11"/>
    <property type="match status" value="1"/>
</dbReference>
<evidence type="ECO:0000256" key="1">
    <source>
        <dbReference type="ARBA" id="ARBA00022490"/>
    </source>
</evidence>
<evidence type="ECO:0000313" key="10">
    <source>
        <dbReference type="Proteomes" id="UP000198901"/>
    </source>
</evidence>
<keyword evidence="4 9" id="KW-0808">Transferase</keyword>
<dbReference type="Gene3D" id="2.160.10.10">
    <property type="entry name" value="Hexapeptide repeat proteins"/>
    <property type="match status" value="1"/>
</dbReference>
<dbReference type="Gene3D" id="1.20.1180.10">
    <property type="entry name" value="Udp N-acetylglucosamine O-acyltransferase, C-terminal domain"/>
    <property type="match status" value="1"/>
</dbReference>
<keyword evidence="2" id="KW-0444">Lipid biosynthesis</keyword>
<dbReference type="NCBIfam" id="TIGR01852">
    <property type="entry name" value="lipid_A_lpxA"/>
    <property type="match status" value="1"/>
</dbReference>
<dbReference type="PANTHER" id="PTHR43480:SF1">
    <property type="entry name" value="ACYL-[ACYL-CARRIER-PROTEIN]--UDP-N-ACETYLGLUCOSAMINE O-ACYLTRANSFERASE, MITOCHONDRIAL-RELATED"/>
    <property type="match status" value="1"/>
</dbReference>
<proteinExistence type="predicted"/>
<dbReference type="Pfam" id="PF25087">
    <property type="entry name" value="GMPPB_C"/>
    <property type="match status" value="1"/>
</dbReference>
<dbReference type="InterPro" id="IPR010137">
    <property type="entry name" value="Lipid_A_LpxA"/>
</dbReference>
<dbReference type="RefSeq" id="WP_093201097.1">
    <property type="nucleotide sequence ID" value="NZ_FNGS01000003.1"/>
</dbReference>
<dbReference type="PANTHER" id="PTHR43480">
    <property type="entry name" value="ACYL-[ACYL-CARRIER-PROTEIN]--UDP-N-ACETYLGLUCOSAMINE O-ACYLTRANSFERASE"/>
    <property type="match status" value="1"/>
</dbReference>
<sequence>MIQPLAYVHPDAKIAPNVVIEPFAVIHKNVEIGEGTWIGSNVTIFEGARIGKNCRIFPGASISAIPQDLKFNGEETLTVIGDNTTIRECVTINKGTVASGKTQIGSNCLLMAYVHIAHDCHIGDNCVIVNSVILGGHVEIGDWAILGGATAVHQFSKIGVHAMVSGASKVLKDIPPYSKAGRDPISYAGVNSIGLRRRGFSNEKIAEIQEIYRHIYLKGYNNTEALNRIEIELPASAERDEIVNFIRSSERGIMRGPGKGGPVE</sequence>
<dbReference type="GO" id="GO:0016020">
    <property type="term" value="C:membrane"/>
    <property type="evidence" value="ECO:0007669"/>
    <property type="project" value="GOC"/>
</dbReference>
<keyword evidence="6 9" id="KW-0012">Acyltransferase</keyword>
<evidence type="ECO:0000256" key="2">
    <source>
        <dbReference type="ARBA" id="ARBA00022516"/>
    </source>
</evidence>
<name>A0A1G9NFH2_9BACT</name>
<dbReference type="NCBIfam" id="NF003657">
    <property type="entry name" value="PRK05289.1"/>
    <property type="match status" value="1"/>
</dbReference>
<dbReference type="InterPro" id="IPR011004">
    <property type="entry name" value="Trimer_LpxA-like_sf"/>
</dbReference>
<dbReference type="SUPFAM" id="SSF51161">
    <property type="entry name" value="Trimeric LpxA-like enzymes"/>
    <property type="match status" value="1"/>
</dbReference>
<keyword evidence="1" id="KW-0963">Cytoplasm</keyword>
<dbReference type="CDD" id="cd03351">
    <property type="entry name" value="LbH_UDP-GlcNAc_AT"/>
    <property type="match status" value="1"/>
</dbReference>
<keyword evidence="3" id="KW-0441">Lipid A biosynthesis</keyword>
<evidence type="ECO:0000256" key="6">
    <source>
        <dbReference type="ARBA" id="ARBA00023315"/>
    </source>
</evidence>
<dbReference type="STRING" id="563176.SAMN04488090_1987"/>
<dbReference type="InterPro" id="IPR001451">
    <property type="entry name" value="Hexapep"/>
</dbReference>
<dbReference type="PIRSF" id="PIRSF000456">
    <property type="entry name" value="UDP-GlcNAc_acltr"/>
    <property type="match status" value="1"/>
</dbReference>
<organism evidence="9 10">
    <name type="scientific">Siphonobacter aquaeclarae</name>
    <dbReference type="NCBI Taxonomy" id="563176"/>
    <lineage>
        <taxon>Bacteria</taxon>
        <taxon>Pseudomonadati</taxon>
        <taxon>Bacteroidota</taxon>
        <taxon>Cytophagia</taxon>
        <taxon>Cytophagales</taxon>
        <taxon>Cytophagaceae</taxon>
        <taxon>Siphonobacter</taxon>
    </lineage>
</organism>
<dbReference type="InterPro" id="IPR037157">
    <property type="entry name" value="Acetyltransf_C_sf"/>
</dbReference>
<evidence type="ECO:0000256" key="4">
    <source>
        <dbReference type="ARBA" id="ARBA00022679"/>
    </source>
</evidence>
<dbReference type="InterPro" id="IPR029098">
    <property type="entry name" value="Acetyltransf_C"/>
</dbReference>
<gene>
    <name evidence="9" type="ORF">SAMN04488090_1987</name>
</gene>
<evidence type="ECO:0000256" key="5">
    <source>
        <dbReference type="ARBA" id="ARBA00023098"/>
    </source>
</evidence>
<evidence type="ECO:0000259" key="8">
    <source>
        <dbReference type="Pfam" id="PF25087"/>
    </source>
</evidence>